<evidence type="ECO:0000256" key="6">
    <source>
        <dbReference type="PIRNR" id="PIRNR002854"/>
    </source>
</evidence>
<dbReference type="EMBL" id="NGKA01000009">
    <property type="protein sequence ID" value="RSU11953.1"/>
    <property type="molecule type" value="Genomic_DNA"/>
</dbReference>
<keyword evidence="2 8" id="KW-0732">Signal</keyword>
<accession>A0A430AV73</accession>
<dbReference type="PANTHER" id="PTHR30429">
    <property type="entry name" value="D-METHIONINE-BINDING LIPOPROTEIN METQ"/>
    <property type="match status" value="1"/>
</dbReference>
<evidence type="ECO:0000256" key="7">
    <source>
        <dbReference type="PIRSR" id="PIRSR002854-1"/>
    </source>
</evidence>
<keyword evidence="10" id="KW-1185">Reference proteome</keyword>
<sequence>MNVRKKVVLAILSSVIVTALAACGTQNKEAKNEGDTKSVEEKVIGVAPGPYGDMVTDVISPLLEEKNSGYTLTTKVFNDYVQPNKALDKGQIDGNLFQHTAYLEQFATDNDLNLTALQIVPTLGMGIYSKKIDSLEDLKDGDIISIPNDASNLARALLLLEVNQLITLKEDVNVAKATVDDIAENPKKLEFKTLEAAQLVRSQDTVTTALVPGNFSWAAKLDPADALALEDLAEDYKNVFVVTTDAADSDFAQAVKEVLESQEFKDAIAESSFKDFSKPEFWSE</sequence>
<evidence type="ECO:0000256" key="5">
    <source>
        <dbReference type="ARBA" id="ARBA00023288"/>
    </source>
</evidence>
<feature type="signal peptide" evidence="8">
    <location>
        <begin position="1"/>
        <end position="21"/>
    </location>
</feature>
<dbReference type="SUPFAM" id="SSF53850">
    <property type="entry name" value="Periplasmic binding protein-like II"/>
    <property type="match status" value="1"/>
</dbReference>
<dbReference type="Pfam" id="PF03180">
    <property type="entry name" value="Lipoprotein_9"/>
    <property type="match status" value="1"/>
</dbReference>
<feature type="lipid moiety-binding region" description="S-diacylglycerol cysteine" evidence="7">
    <location>
        <position position="23"/>
    </location>
</feature>
<keyword evidence="4" id="KW-0564">Palmitate</keyword>
<dbReference type="InterPro" id="IPR004872">
    <property type="entry name" value="Lipoprotein_NlpA"/>
</dbReference>
<dbReference type="AlphaFoldDB" id="A0A430AV73"/>
<feature type="chain" id="PRO_5019000132" description="Lipoprotein" evidence="8">
    <location>
        <begin position="22"/>
        <end position="284"/>
    </location>
</feature>
<name>A0A430AV73_9ENTE</name>
<evidence type="ECO:0000256" key="1">
    <source>
        <dbReference type="ARBA" id="ARBA00004635"/>
    </source>
</evidence>
<evidence type="ECO:0000256" key="2">
    <source>
        <dbReference type="ARBA" id="ARBA00022729"/>
    </source>
</evidence>
<keyword evidence="3" id="KW-0472">Membrane</keyword>
<organism evidence="9 10">
    <name type="scientific">Vagococcus elongatus</name>
    <dbReference type="NCBI Taxonomy" id="180344"/>
    <lineage>
        <taxon>Bacteria</taxon>
        <taxon>Bacillati</taxon>
        <taxon>Bacillota</taxon>
        <taxon>Bacilli</taxon>
        <taxon>Lactobacillales</taxon>
        <taxon>Enterococcaceae</taxon>
        <taxon>Vagococcus</taxon>
    </lineage>
</organism>
<evidence type="ECO:0000256" key="8">
    <source>
        <dbReference type="SAM" id="SignalP"/>
    </source>
</evidence>
<evidence type="ECO:0000313" key="10">
    <source>
        <dbReference type="Proteomes" id="UP000287605"/>
    </source>
</evidence>
<dbReference type="GO" id="GO:0016020">
    <property type="term" value="C:membrane"/>
    <property type="evidence" value="ECO:0007669"/>
    <property type="project" value="UniProtKB-SubCell"/>
</dbReference>
<dbReference type="PROSITE" id="PS51257">
    <property type="entry name" value="PROKAR_LIPOPROTEIN"/>
    <property type="match status" value="1"/>
</dbReference>
<dbReference type="PIRSF" id="PIRSF002854">
    <property type="entry name" value="MetQ"/>
    <property type="match status" value="1"/>
</dbReference>
<dbReference type="OrthoDB" id="9812878at2"/>
<comment type="similarity">
    <text evidence="6">Belongs to the nlpA lipoprotein family.</text>
</comment>
<dbReference type="Gene3D" id="3.40.190.10">
    <property type="entry name" value="Periplasmic binding protein-like II"/>
    <property type="match status" value="2"/>
</dbReference>
<evidence type="ECO:0000313" key="9">
    <source>
        <dbReference type="EMBL" id="RSU11953.1"/>
    </source>
</evidence>
<protein>
    <recommendedName>
        <fullName evidence="6">Lipoprotein</fullName>
    </recommendedName>
</protein>
<comment type="subcellular location">
    <subcellularLocation>
        <location evidence="1">Membrane</location>
        <topology evidence="1">Lipid-anchor</topology>
    </subcellularLocation>
</comment>
<dbReference type="Proteomes" id="UP000287605">
    <property type="component" value="Unassembled WGS sequence"/>
</dbReference>
<comment type="caution">
    <text evidence="9">The sequence shown here is derived from an EMBL/GenBank/DDBJ whole genome shotgun (WGS) entry which is preliminary data.</text>
</comment>
<dbReference type="RefSeq" id="WP_126809133.1">
    <property type="nucleotide sequence ID" value="NZ_NGKA01000009.1"/>
</dbReference>
<reference evidence="9 10" key="1">
    <citation type="submission" date="2017-05" db="EMBL/GenBank/DDBJ databases">
        <title>Vagococcus spp. assemblies.</title>
        <authorList>
            <person name="Gulvik C.A."/>
        </authorList>
    </citation>
    <scope>NUCLEOTIDE SEQUENCE [LARGE SCALE GENOMIC DNA]</scope>
    <source>
        <strain evidence="9 10">CCUG 51432</strain>
    </source>
</reference>
<proteinExistence type="inferred from homology"/>
<gene>
    <name evidence="9" type="ORF">CBF29_07485</name>
</gene>
<evidence type="ECO:0000256" key="4">
    <source>
        <dbReference type="ARBA" id="ARBA00023139"/>
    </source>
</evidence>
<keyword evidence="5 6" id="KW-0449">Lipoprotein</keyword>
<evidence type="ECO:0000256" key="3">
    <source>
        <dbReference type="ARBA" id="ARBA00023136"/>
    </source>
</evidence>
<dbReference type="PANTHER" id="PTHR30429:SF0">
    <property type="entry name" value="METHIONINE-BINDING LIPOPROTEIN METQ"/>
    <property type="match status" value="1"/>
</dbReference>